<keyword evidence="5" id="KW-1185">Reference proteome</keyword>
<evidence type="ECO:0000313" key="4">
    <source>
        <dbReference type="EMBL" id="AKL95246.1"/>
    </source>
</evidence>
<dbReference type="Proteomes" id="UP000035704">
    <property type="component" value="Chromosome"/>
</dbReference>
<gene>
    <name evidence="1 4" type="primary">sfsA</name>
    <name evidence="4" type="ORF">CACET_c17980</name>
</gene>
<dbReference type="KEGG" id="cace:CACET_c17980"/>
<evidence type="ECO:0000259" key="2">
    <source>
        <dbReference type="Pfam" id="PF03749"/>
    </source>
</evidence>
<dbReference type="Gene3D" id="3.40.1350.60">
    <property type="match status" value="1"/>
</dbReference>
<dbReference type="STRING" id="84022.CACET_c17980"/>
<dbReference type="PANTHER" id="PTHR30545:SF2">
    <property type="entry name" value="SUGAR FERMENTATION STIMULATION PROTEIN A"/>
    <property type="match status" value="1"/>
</dbReference>
<accession>A0A0G3W989</accession>
<dbReference type="AlphaFoldDB" id="A0A0G3W989"/>
<dbReference type="InterPro" id="IPR041465">
    <property type="entry name" value="SfsA_N"/>
</dbReference>
<sequence length="233" mass="26970">MKINIEGNKIEGTFHKRINRFIAEIYINDKIEIAHVANTGRMKELLIPGAKVILRKVNESHRKTQYDLLMAYKDTTLVSIDSRLPNQLLQQAFMHKSIPYFKQYNDIRREVNFGKSKLDFYISNERESVLIEAKCVTLVKEDDLASFPDAPTDRGRKHILELIEGKKQGFRSAVFFIVQREDANRFTPNKEMDEAFCEAVLLAQKAGVEFYAYNCAVTTHSIALKEEIKVFFN</sequence>
<feature type="domain" description="SfsA N-terminal OB" evidence="3">
    <location>
        <begin position="16"/>
        <end position="80"/>
    </location>
</feature>
<protein>
    <recommendedName>
        <fullName evidence="1">Sugar fermentation stimulation protein homolog</fullName>
    </recommendedName>
</protein>
<dbReference type="EMBL" id="CP009687">
    <property type="protein sequence ID" value="AKL95246.1"/>
    <property type="molecule type" value="Genomic_DNA"/>
</dbReference>
<comment type="similarity">
    <text evidence="1">Belongs to the SfsA family.</text>
</comment>
<reference evidence="4 5" key="1">
    <citation type="submission" date="2014-10" db="EMBL/GenBank/DDBJ databases">
        <title>Genome sequence of Clostridium aceticum DSM 1496.</title>
        <authorList>
            <person name="Poehlein A."/>
            <person name="Schiel-Bengelsdorf B."/>
            <person name="Gottschalk G."/>
            <person name="Duerre P."/>
            <person name="Daniel R."/>
        </authorList>
    </citation>
    <scope>NUCLEOTIDE SEQUENCE [LARGE SCALE GENOMIC DNA]</scope>
    <source>
        <strain evidence="4 5">DSM 1496</strain>
    </source>
</reference>
<dbReference type="Pfam" id="PF17746">
    <property type="entry name" value="SfsA_N"/>
    <property type="match status" value="1"/>
</dbReference>
<dbReference type="HAMAP" id="MF_00095">
    <property type="entry name" value="SfsA"/>
    <property type="match status" value="1"/>
</dbReference>
<evidence type="ECO:0000259" key="3">
    <source>
        <dbReference type="Pfam" id="PF17746"/>
    </source>
</evidence>
<dbReference type="CDD" id="cd22359">
    <property type="entry name" value="SfsA-like_bacterial"/>
    <property type="match status" value="1"/>
</dbReference>
<feature type="domain" description="Sugar fermentation stimulation protein C-terminal" evidence="2">
    <location>
        <begin position="84"/>
        <end position="219"/>
    </location>
</feature>
<dbReference type="RefSeq" id="WP_052661279.1">
    <property type="nucleotide sequence ID" value="NZ_CP009687.1"/>
</dbReference>
<dbReference type="Gene3D" id="2.40.50.580">
    <property type="match status" value="1"/>
</dbReference>
<dbReference type="InterPro" id="IPR005224">
    <property type="entry name" value="SfsA"/>
</dbReference>
<dbReference type="OrthoDB" id="9802365at2"/>
<dbReference type="Pfam" id="PF03749">
    <property type="entry name" value="SfsA"/>
    <property type="match status" value="1"/>
</dbReference>
<dbReference type="NCBIfam" id="TIGR00230">
    <property type="entry name" value="sfsA"/>
    <property type="match status" value="1"/>
</dbReference>
<evidence type="ECO:0000313" key="5">
    <source>
        <dbReference type="Proteomes" id="UP000035704"/>
    </source>
</evidence>
<dbReference type="PATRIC" id="fig|84022.6.peg.1792"/>
<proteinExistence type="inferred from homology"/>
<dbReference type="PANTHER" id="PTHR30545">
    <property type="entry name" value="SUGAR FERMENTATION STIMULATION PROTEIN A"/>
    <property type="match status" value="1"/>
</dbReference>
<name>A0A0G3W989_9CLOT</name>
<evidence type="ECO:0000256" key="1">
    <source>
        <dbReference type="HAMAP-Rule" id="MF_00095"/>
    </source>
</evidence>
<organism evidence="4 5">
    <name type="scientific">Clostridium aceticum</name>
    <dbReference type="NCBI Taxonomy" id="84022"/>
    <lineage>
        <taxon>Bacteria</taxon>
        <taxon>Bacillati</taxon>
        <taxon>Bacillota</taxon>
        <taxon>Clostridia</taxon>
        <taxon>Eubacteriales</taxon>
        <taxon>Clostridiaceae</taxon>
        <taxon>Clostridium</taxon>
    </lineage>
</organism>
<dbReference type="InterPro" id="IPR040452">
    <property type="entry name" value="SfsA_C"/>
</dbReference>
<dbReference type="GO" id="GO:0003677">
    <property type="term" value="F:DNA binding"/>
    <property type="evidence" value="ECO:0007669"/>
    <property type="project" value="InterPro"/>
</dbReference>